<dbReference type="SUPFAM" id="SSF50904">
    <property type="entry name" value="Oncogene products"/>
    <property type="match status" value="1"/>
</dbReference>
<dbReference type="PANTHER" id="PTHR14060:SF2">
    <property type="entry name" value="T-CELL LEUKEMIA_LYMPHOMA PROTEIN 1B"/>
    <property type="match status" value="1"/>
</dbReference>
<evidence type="ECO:0000313" key="2">
    <source>
        <dbReference type="Ensembl" id="ENSMSIP00000002911.1"/>
    </source>
</evidence>
<dbReference type="Pfam" id="PF01840">
    <property type="entry name" value="TCL1_MTCP1"/>
    <property type="match status" value="1"/>
</dbReference>
<accession>A0A8C6GA16</accession>
<evidence type="ECO:0000256" key="1">
    <source>
        <dbReference type="ARBA" id="ARBA00006399"/>
    </source>
</evidence>
<reference evidence="2" key="1">
    <citation type="submission" date="2025-08" db="UniProtKB">
        <authorList>
            <consortium name="Ensembl"/>
        </authorList>
    </citation>
    <scope>IDENTIFICATION</scope>
</reference>
<name>A0A8C6GA16_MUSSI</name>
<protein>
    <submittedName>
        <fullName evidence="2">Uncharacterized protein</fullName>
    </submittedName>
</protein>
<dbReference type="PANTHER" id="PTHR14060">
    <property type="entry name" value="PROTEIN P13 MTCP-1"/>
    <property type="match status" value="1"/>
</dbReference>
<evidence type="ECO:0000313" key="3">
    <source>
        <dbReference type="Proteomes" id="UP000694415"/>
    </source>
</evidence>
<dbReference type="GeneTree" id="ENSGT00960000190068"/>
<dbReference type="Gene3D" id="2.40.15.10">
    <property type="entry name" value="TCL1/MTCP1"/>
    <property type="match status" value="1"/>
</dbReference>
<dbReference type="AlphaFoldDB" id="A0A8C6GA16"/>
<organism evidence="2 3">
    <name type="scientific">Mus spicilegus</name>
    <name type="common">Mound-building mouse</name>
    <dbReference type="NCBI Taxonomy" id="10103"/>
    <lineage>
        <taxon>Eukaryota</taxon>
        <taxon>Metazoa</taxon>
        <taxon>Chordata</taxon>
        <taxon>Craniata</taxon>
        <taxon>Vertebrata</taxon>
        <taxon>Euteleostomi</taxon>
        <taxon>Mammalia</taxon>
        <taxon>Eutheria</taxon>
        <taxon>Euarchontoglires</taxon>
        <taxon>Glires</taxon>
        <taxon>Rodentia</taxon>
        <taxon>Myomorpha</taxon>
        <taxon>Muroidea</taxon>
        <taxon>Muridae</taxon>
        <taxon>Murinae</taxon>
        <taxon>Mus</taxon>
        <taxon>Mus</taxon>
    </lineage>
</organism>
<sequence>QPANPSGPPTRLWLGVLTTAANNPVSGMEDGTLLLMYRSLYSLQFETCVTVHLWHLTRFPQEPAPYNPMNYNFLPTTWRLASMNTYRGTDAMHWRLLNHSQASVLLRLFPTVKPLVHFSGWLGSVT</sequence>
<keyword evidence="3" id="KW-1185">Reference proteome</keyword>
<dbReference type="InterPro" id="IPR036672">
    <property type="entry name" value="TCL1_MTCP1_sf"/>
</dbReference>
<dbReference type="InterPro" id="IPR004832">
    <property type="entry name" value="TCL1_MTCP1"/>
</dbReference>
<comment type="similarity">
    <text evidence="1">Belongs to the TCL1 family.</text>
</comment>
<reference evidence="2" key="2">
    <citation type="submission" date="2025-09" db="UniProtKB">
        <authorList>
            <consortium name="Ensembl"/>
        </authorList>
    </citation>
    <scope>IDENTIFICATION</scope>
</reference>
<proteinExistence type="inferred from homology"/>
<dbReference type="Ensembl" id="ENSMSIT00000003695.1">
    <property type="protein sequence ID" value="ENSMSIP00000002911.1"/>
    <property type="gene ID" value="ENSMSIG00000002714.1"/>
</dbReference>
<dbReference type="GO" id="GO:0043539">
    <property type="term" value="F:protein serine/threonine kinase activator activity"/>
    <property type="evidence" value="ECO:0007669"/>
    <property type="project" value="InterPro"/>
</dbReference>
<dbReference type="Proteomes" id="UP000694415">
    <property type="component" value="Unplaced"/>
</dbReference>